<reference evidence="3" key="1">
    <citation type="submission" date="2022-04" db="EMBL/GenBank/DDBJ databases">
        <title>Whole genome sequence of Sphaerotilus sp. FB-5.</title>
        <authorList>
            <person name="Takeda M."/>
            <person name="Narihara S."/>
            <person name="Akimoto M."/>
            <person name="Akimoto R."/>
            <person name="Nishiyashiki S."/>
            <person name="Murakami T."/>
        </authorList>
    </citation>
    <scope>NUCLEOTIDE SEQUENCE</scope>
    <source>
        <strain evidence="3">FB-5</strain>
    </source>
</reference>
<feature type="chain" id="PRO_5045193750" description="Tll0287-like domain-containing protein" evidence="1">
    <location>
        <begin position="34"/>
        <end position="202"/>
    </location>
</feature>
<dbReference type="Proteomes" id="UP001057498">
    <property type="component" value="Chromosome"/>
</dbReference>
<feature type="domain" description="Tll0287-like" evidence="2">
    <location>
        <begin position="72"/>
        <end position="200"/>
    </location>
</feature>
<protein>
    <recommendedName>
        <fullName evidence="2">Tll0287-like domain-containing protein</fullName>
    </recommendedName>
</protein>
<proteinExistence type="predicted"/>
<name>A0ABN6PRV4_9BURK</name>
<organism evidence="3 4">
    <name type="scientific">Sphaerotilus microaerophilus</name>
    <dbReference type="NCBI Taxonomy" id="2914710"/>
    <lineage>
        <taxon>Bacteria</taxon>
        <taxon>Pseudomonadati</taxon>
        <taxon>Pseudomonadota</taxon>
        <taxon>Betaproteobacteria</taxon>
        <taxon>Burkholderiales</taxon>
        <taxon>Sphaerotilaceae</taxon>
        <taxon>Sphaerotilus</taxon>
    </lineage>
</organism>
<sequence length="202" mass="21625">MRTAPLPISRHTPGLLPLAAALTAALLGTPVRAADEPWVAEARGVATSIPPKLLAVLKAEIDQGGFEQAITACNEKAPQMAKAASEQTGWQVRRVSLKQRNPKAVPDAWEAATLADFDRRAAAGESPMTLERAEQVTLDGRPTYRYMRALPVQELCVNCHGPRESLKPTVAAKLNALYPADQGVGYSVGQIRGAMTIRKPAP</sequence>
<feature type="signal peptide" evidence="1">
    <location>
        <begin position="1"/>
        <end position="33"/>
    </location>
</feature>
<evidence type="ECO:0000313" key="4">
    <source>
        <dbReference type="Proteomes" id="UP001057498"/>
    </source>
</evidence>
<dbReference type="InterPro" id="IPR021796">
    <property type="entry name" value="Tll0287-like_dom"/>
</dbReference>
<gene>
    <name evidence="3" type="ORF">CATMQ487_48650</name>
</gene>
<evidence type="ECO:0000259" key="2">
    <source>
        <dbReference type="Pfam" id="PF11845"/>
    </source>
</evidence>
<dbReference type="RefSeq" id="WP_251971046.1">
    <property type="nucleotide sequence ID" value="NZ_AP025730.1"/>
</dbReference>
<dbReference type="EMBL" id="AP025730">
    <property type="protein sequence ID" value="BDI07895.1"/>
    <property type="molecule type" value="Genomic_DNA"/>
</dbReference>
<evidence type="ECO:0000256" key="1">
    <source>
        <dbReference type="SAM" id="SignalP"/>
    </source>
</evidence>
<dbReference type="Pfam" id="PF11845">
    <property type="entry name" value="Tll0287-like"/>
    <property type="match status" value="1"/>
</dbReference>
<keyword evidence="1" id="KW-0732">Signal</keyword>
<evidence type="ECO:0000313" key="3">
    <source>
        <dbReference type="EMBL" id="BDI07895.1"/>
    </source>
</evidence>
<keyword evidence="4" id="KW-1185">Reference proteome</keyword>
<accession>A0ABN6PRV4</accession>